<dbReference type="InterPro" id="IPR029069">
    <property type="entry name" value="HotDog_dom_sf"/>
</dbReference>
<dbReference type="Gene3D" id="3.10.129.10">
    <property type="entry name" value="Hotdog Thioesterase"/>
    <property type="match status" value="1"/>
</dbReference>
<evidence type="ECO:0000313" key="3">
    <source>
        <dbReference type="Proteomes" id="UP001219525"/>
    </source>
</evidence>
<sequence>MRHVVLRQVHGVRESAAIRHAMRMLHAAPTAAKFLALLLLLLNAGSWPFVWHLRVLRCVVQMQLSFRLLRLRHIFAGKERRRLASRDWYEARLPIGVHPFHKTWKYSWRVGFHDSDFLLHMSNSSYAQVLDRVRMQLALTTFPTFLRCGGFAPLAAMHYHFIREIPMLSRYEVRASVGSWDEKWLYIVFRFVLPNSARGASLDAPSPSTPAAQQTGEALGNAEPDAVAEALLACAAKEQEPDGAEVYAVVVNRFCYKLGRITVPPAVVLAANGFYAAPDTTRTAGSPPYPPHWPAVRALNASIPAFRKFFTGGWRDVPAGERWWEDAFAACEAERRERLAPFVGEQDVGDDRSGGKVSNAGLVGGMERVRRLVF</sequence>
<gene>
    <name evidence="2" type="ORF">GGX14DRAFT_475318</name>
</gene>
<dbReference type="PANTHER" id="PTHR12475:SF4">
    <property type="entry name" value="PROTEIN THEM6"/>
    <property type="match status" value="1"/>
</dbReference>
<dbReference type="PANTHER" id="PTHR12475">
    <property type="match status" value="1"/>
</dbReference>
<evidence type="ECO:0000256" key="1">
    <source>
        <dbReference type="ARBA" id="ARBA00038476"/>
    </source>
</evidence>
<dbReference type="Pfam" id="PF13279">
    <property type="entry name" value="4HBT_2"/>
    <property type="match status" value="1"/>
</dbReference>
<keyword evidence="3" id="KW-1185">Reference proteome</keyword>
<proteinExistence type="inferred from homology"/>
<organism evidence="2 3">
    <name type="scientific">Mycena pura</name>
    <dbReference type="NCBI Taxonomy" id="153505"/>
    <lineage>
        <taxon>Eukaryota</taxon>
        <taxon>Fungi</taxon>
        <taxon>Dikarya</taxon>
        <taxon>Basidiomycota</taxon>
        <taxon>Agaricomycotina</taxon>
        <taxon>Agaricomycetes</taxon>
        <taxon>Agaricomycetidae</taxon>
        <taxon>Agaricales</taxon>
        <taxon>Marasmiineae</taxon>
        <taxon>Mycenaceae</taxon>
        <taxon>Mycena</taxon>
    </lineage>
</organism>
<accession>A0AAD6UWA6</accession>
<name>A0AAD6UWA6_9AGAR</name>
<reference evidence="2" key="1">
    <citation type="submission" date="2023-03" db="EMBL/GenBank/DDBJ databases">
        <title>Massive genome expansion in bonnet fungi (Mycena s.s.) driven by repeated elements and novel gene families across ecological guilds.</title>
        <authorList>
            <consortium name="Lawrence Berkeley National Laboratory"/>
            <person name="Harder C.B."/>
            <person name="Miyauchi S."/>
            <person name="Viragh M."/>
            <person name="Kuo A."/>
            <person name="Thoen E."/>
            <person name="Andreopoulos B."/>
            <person name="Lu D."/>
            <person name="Skrede I."/>
            <person name="Drula E."/>
            <person name="Henrissat B."/>
            <person name="Morin E."/>
            <person name="Kohler A."/>
            <person name="Barry K."/>
            <person name="LaButti K."/>
            <person name="Morin E."/>
            <person name="Salamov A."/>
            <person name="Lipzen A."/>
            <person name="Mereny Z."/>
            <person name="Hegedus B."/>
            <person name="Baldrian P."/>
            <person name="Stursova M."/>
            <person name="Weitz H."/>
            <person name="Taylor A."/>
            <person name="Grigoriev I.V."/>
            <person name="Nagy L.G."/>
            <person name="Martin F."/>
            <person name="Kauserud H."/>
        </authorList>
    </citation>
    <scope>NUCLEOTIDE SEQUENCE</scope>
    <source>
        <strain evidence="2">9144</strain>
    </source>
</reference>
<protein>
    <submittedName>
        <fullName evidence="2">Uncharacterized protein</fullName>
    </submittedName>
</protein>
<dbReference type="InterPro" id="IPR051490">
    <property type="entry name" value="THEM6_lcsJ_thioesterase"/>
</dbReference>
<dbReference type="CDD" id="cd00586">
    <property type="entry name" value="4HBT"/>
    <property type="match status" value="1"/>
</dbReference>
<dbReference type="Proteomes" id="UP001219525">
    <property type="component" value="Unassembled WGS sequence"/>
</dbReference>
<comment type="caution">
    <text evidence="2">The sequence shown here is derived from an EMBL/GenBank/DDBJ whole genome shotgun (WGS) entry which is preliminary data.</text>
</comment>
<dbReference type="EMBL" id="JARJCW010000093">
    <property type="protein sequence ID" value="KAJ7195061.1"/>
    <property type="molecule type" value="Genomic_DNA"/>
</dbReference>
<dbReference type="AlphaFoldDB" id="A0AAD6UWA6"/>
<comment type="similarity">
    <text evidence="1">Belongs to the lcsJ thioesterase family.</text>
</comment>
<dbReference type="SUPFAM" id="SSF54637">
    <property type="entry name" value="Thioesterase/thiol ester dehydrase-isomerase"/>
    <property type="match status" value="1"/>
</dbReference>
<evidence type="ECO:0000313" key="2">
    <source>
        <dbReference type="EMBL" id="KAJ7195061.1"/>
    </source>
</evidence>